<proteinExistence type="inferred from homology"/>
<evidence type="ECO:0000256" key="3">
    <source>
        <dbReference type="ARBA" id="ARBA00022630"/>
    </source>
</evidence>
<evidence type="ECO:0000313" key="8">
    <source>
        <dbReference type="Proteomes" id="UP001299970"/>
    </source>
</evidence>
<accession>A0ABS9TNJ2</accession>
<dbReference type="RefSeq" id="WP_241040917.1">
    <property type="nucleotide sequence ID" value="NZ_BAAAJF010000028.1"/>
</dbReference>
<evidence type="ECO:0000259" key="6">
    <source>
        <dbReference type="PROSITE" id="PS51387"/>
    </source>
</evidence>
<dbReference type="InterPro" id="IPR012951">
    <property type="entry name" value="BBE"/>
</dbReference>
<dbReference type="PANTHER" id="PTHR42973:SF39">
    <property type="entry name" value="FAD-BINDING PCMH-TYPE DOMAIN-CONTAINING PROTEIN"/>
    <property type="match status" value="1"/>
</dbReference>
<dbReference type="InterPro" id="IPR016167">
    <property type="entry name" value="FAD-bd_PCMH_sub1"/>
</dbReference>
<dbReference type="Gene3D" id="3.30.43.10">
    <property type="entry name" value="Uridine Diphospho-n-acetylenolpyruvylglucosamine Reductase, domain 2"/>
    <property type="match status" value="1"/>
</dbReference>
<dbReference type="InterPro" id="IPR016169">
    <property type="entry name" value="FAD-bd_PCMH_sub2"/>
</dbReference>
<keyword evidence="8" id="KW-1185">Reference proteome</keyword>
<dbReference type="InterPro" id="IPR016164">
    <property type="entry name" value="FAD-linked_Oxase-like_C"/>
</dbReference>
<sequence>MASTLAAGADTLRAALTGQLVTPESSEYDDVRRVWNADTDGHPAVIVRCESDADVVAAIGFARDAGLEIAVRGGGHSIAGMSTVDDGLVIDLSLMNSVQVDPAARRVKVGGGALLSDVDAAAQKHGLAAPAGMISHTGVAGLTLGGGLGWLTRTAGLSIDNLVSVRLVTAAGQVVRAAADENPELFWAVRGGGGNFGVVTQFEFRLHEVGPNIRFAMLFYGQEQAAEMFRLGREVLADLPRQFTLLMAATDAPAAPFVPEQFHNQRGYAILLADVSPEEEGSEAHDQVVARIREQLPPLFDTVGPMPFVELQKLSDERTAWGHYCYEKSANFTELSDEVIEILVAQAPLRTSPLSMFLMVRLDGAYSDVPDSDTAFGGTRTPQFGVFITGVSLEYEEMATDRDWVRSCWQALQPHAIGIGSYVNAMSEFEDDRVRASYGEKYPRLARIKAEYDPQNVFHRNQNILPG</sequence>
<dbReference type="Pfam" id="PF08031">
    <property type="entry name" value="BBE"/>
    <property type="match status" value="1"/>
</dbReference>
<dbReference type="Gene3D" id="3.30.465.10">
    <property type="match status" value="1"/>
</dbReference>
<dbReference type="SUPFAM" id="SSF55103">
    <property type="entry name" value="FAD-linked oxidases, C-terminal domain"/>
    <property type="match status" value="1"/>
</dbReference>
<reference evidence="7 8" key="1">
    <citation type="submission" date="2022-03" db="EMBL/GenBank/DDBJ databases">
        <title>Pseudonocardia alaer sp. nov., a novel actinomycete isolated from reed forest soil.</title>
        <authorList>
            <person name="Wang L."/>
        </authorList>
    </citation>
    <scope>NUCLEOTIDE SEQUENCE [LARGE SCALE GENOMIC DNA]</scope>
    <source>
        <strain evidence="7 8">Y-16303</strain>
    </source>
</reference>
<organism evidence="7 8">
    <name type="scientific">Pseudonocardia alaniniphila</name>
    <dbReference type="NCBI Taxonomy" id="75291"/>
    <lineage>
        <taxon>Bacteria</taxon>
        <taxon>Bacillati</taxon>
        <taxon>Actinomycetota</taxon>
        <taxon>Actinomycetes</taxon>
        <taxon>Pseudonocardiales</taxon>
        <taxon>Pseudonocardiaceae</taxon>
        <taxon>Pseudonocardia</taxon>
    </lineage>
</organism>
<dbReference type="InterPro" id="IPR036318">
    <property type="entry name" value="FAD-bd_PCMH-like_sf"/>
</dbReference>
<evidence type="ECO:0000256" key="1">
    <source>
        <dbReference type="ARBA" id="ARBA00001974"/>
    </source>
</evidence>
<name>A0ABS9TNJ2_9PSEU</name>
<dbReference type="EMBL" id="JAKXMK010000030">
    <property type="protein sequence ID" value="MCH6170109.1"/>
    <property type="molecule type" value="Genomic_DNA"/>
</dbReference>
<dbReference type="SUPFAM" id="SSF56176">
    <property type="entry name" value="FAD-binding/transporter-associated domain-like"/>
    <property type="match status" value="1"/>
</dbReference>
<dbReference type="Pfam" id="PF01565">
    <property type="entry name" value="FAD_binding_4"/>
    <property type="match status" value="1"/>
</dbReference>
<dbReference type="InterPro" id="IPR006093">
    <property type="entry name" value="Oxy_OxRdtase_FAD_BS"/>
</dbReference>
<comment type="similarity">
    <text evidence="2">Belongs to the oxygen-dependent FAD-linked oxidoreductase family.</text>
</comment>
<keyword evidence="5" id="KW-0560">Oxidoreductase</keyword>
<dbReference type="PANTHER" id="PTHR42973">
    <property type="entry name" value="BINDING OXIDOREDUCTASE, PUTATIVE (AFU_ORTHOLOGUE AFUA_1G17690)-RELATED"/>
    <property type="match status" value="1"/>
</dbReference>
<dbReference type="PROSITE" id="PS00862">
    <property type="entry name" value="OX2_COVAL_FAD"/>
    <property type="match status" value="1"/>
</dbReference>
<gene>
    <name evidence="7" type="ORF">MMF94_30790</name>
</gene>
<dbReference type="InterPro" id="IPR006094">
    <property type="entry name" value="Oxid_FAD_bind_N"/>
</dbReference>
<dbReference type="InterPro" id="IPR016166">
    <property type="entry name" value="FAD-bd_PCMH"/>
</dbReference>
<comment type="caution">
    <text evidence="7">The sequence shown here is derived from an EMBL/GenBank/DDBJ whole genome shotgun (WGS) entry which is preliminary data.</text>
</comment>
<evidence type="ECO:0000256" key="4">
    <source>
        <dbReference type="ARBA" id="ARBA00022827"/>
    </source>
</evidence>
<evidence type="ECO:0000256" key="5">
    <source>
        <dbReference type="ARBA" id="ARBA00023002"/>
    </source>
</evidence>
<dbReference type="Proteomes" id="UP001299970">
    <property type="component" value="Unassembled WGS sequence"/>
</dbReference>
<evidence type="ECO:0000256" key="2">
    <source>
        <dbReference type="ARBA" id="ARBA00005466"/>
    </source>
</evidence>
<dbReference type="PROSITE" id="PS51387">
    <property type="entry name" value="FAD_PCMH"/>
    <property type="match status" value="1"/>
</dbReference>
<keyword evidence="4" id="KW-0274">FAD</keyword>
<dbReference type="Gene3D" id="3.40.462.20">
    <property type="match status" value="1"/>
</dbReference>
<keyword evidence="3" id="KW-0285">Flavoprotein</keyword>
<protein>
    <submittedName>
        <fullName evidence="7">FAD-binding oxidoreductase</fullName>
    </submittedName>
</protein>
<dbReference type="InterPro" id="IPR050416">
    <property type="entry name" value="FAD-linked_Oxidoreductase"/>
</dbReference>
<comment type="cofactor">
    <cofactor evidence="1">
        <name>FAD</name>
        <dbReference type="ChEBI" id="CHEBI:57692"/>
    </cofactor>
</comment>
<feature type="domain" description="FAD-binding PCMH-type" evidence="6">
    <location>
        <begin position="39"/>
        <end position="209"/>
    </location>
</feature>
<evidence type="ECO:0000313" key="7">
    <source>
        <dbReference type="EMBL" id="MCH6170109.1"/>
    </source>
</evidence>